<keyword evidence="2" id="KW-0805">Transcription regulation</keyword>
<dbReference type="GO" id="GO:0000978">
    <property type="term" value="F:RNA polymerase II cis-regulatory region sequence-specific DNA binding"/>
    <property type="evidence" value="ECO:0007669"/>
    <property type="project" value="TreeGrafter"/>
</dbReference>
<dbReference type="STRING" id="1116229.S3D1G2"/>
<protein>
    <submittedName>
        <fullName evidence="7">HLH, helix-loop-helix DNA-binding protein</fullName>
    </submittedName>
</protein>
<keyword evidence="4" id="KW-0539">Nucleus</keyword>
<keyword evidence="8" id="KW-1185">Reference proteome</keyword>
<dbReference type="RefSeq" id="XP_008081399.1">
    <property type="nucleotide sequence ID" value="XM_008083208.1"/>
</dbReference>
<name>S3D1G2_GLAL2</name>
<keyword evidence="3" id="KW-0804">Transcription</keyword>
<dbReference type="OrthoDB" id="690068at2759"/>
<keyword evidence="7" id="KW-0238">DNA-binding</keyword>
<gene>
    <name evidence="7" type="ORF">GLAREA_12426</name>
</gene>
<dbReference type="AlphaFoldDB" id="S3D1G2"/>
<dbReference type="SUPFAM" id="SSF47459">
    <property type="entry name" value="HLH, helix-loop-helix DNA-binding domain"/>
    <property type="match status" value="1"/>
</dbReference>
<evidence type="ECO:0000256" key="5">
    <source>
        <dbReference type="SAM" id="MobiDB-lite"/>
    </source>
</evidence>
<dbReference type="GO" id="GO:0005634">
    <property type="term" value="C:nucleus"/>
    <property type="evidence" value="ECO:0007669"/>
    <property type="project" value="UniProtKB-SubCell"/>
</dbReference>
<dbReference type="GeneID" id="19471467"/>
<feature type="compositionally biased region" description="Polar residues" evidence="5">
    <location>
        <begin position="189"/>
        <end position="198"/>
    </location>
</feature>
<feature type="compositionally biased region" description="Polar residues" evidence="5">
    <location>
        <begin position="506"/>
        <end position="521"/>
    </location>
</feature>
<evidence type="ECO:0000313" key="8">
    <source>
        <dbReference type="Proteomes" id="UP000016922"/>
    </source>
</evidence>
<feature type="region of interest" description="Disordered" evidence="5">
    <location>
        <begin position="299"/>
        <end position="327"/>
    </location>
</feature>
<dbReference type="InterPro" id="IPR036638">
    <property type="entry name" value="HLH_DNA-bd_sf"/>
</dbReference>
<dbReference type="Pfam" id="PF00010">
    <property type="entry name" value="HLH"/>
    <property type="match status" value="1"/>
</dbReference>
<dbReference type="PROSITE" id="PS50888">
    <property type="entry name" value="BHLH"/>
    <property type="match status" value="1"/>
</dbReference>
<feature type="compositionally biased region" description="Acidic residues" evidence="5">
    <location>
        <begin position="547"/>
        <end position="556"/>
    </location>
</feature>
<feature type="region of interest" description="Disordered" evidence="5">
    <location>
        <begin position="477"/>
        <end position="556"/>
    </location>
</feature>
<dbReference type="OMA" id="RKHINNN"/>
<dbReference type="CDD" id="cd11387">
    <property type="entry name" value="bHLHzip_USF_MITF"/>
    <property type="match status" value="1"/>
</dbReference>
<accession>S3D1G2</accession>
<dbReference type="KEGG" id="glz:GLAREA_12426"/>
<dbReference type="GO" id="GO:0000981">
    <property type="term" value="F:DNA-binding transcription factor activity, RNA polymerase II-specific"/>
    <property type="evidence" value="ECO:0007669"/>
    <property type="project" value="TreeGrafter"/>
</dbReference>
<dbReference type="EMBL" id="KE145361">
    <property type="protein sequence ID" value="EPE31670.1"/>
    <property type="molecule type" value="Genomic_DNA"/>
</dbReference>
<dbReference type="PANTHER" id="PTHR46117:SF3">
    <property type="entry name" value="FI24210P1"/>
    <property type="match status" value="1"/>
</dbReference>
<feature type="region of interest" description="Disordered" evidence="5">
    <location>
        <begin position="361"/>
        <end position="397"/>
    </location>
</feature>
<dbReference type="Proteomes" id="UP000016922">
    <property type="component" value="Unassembled WGS sequence"/>
</dbReference>
<sequence length="556" mass="60125">MAGTGASSPYIKDEPEDHFSPFGNQRFMGGNQQGFNQGFGQFGSQNGSINPNDLNMGGNGGLAISNGQYGSSFQNGFVSQAPSSTANFAKAGLGSFGDDELLDDMSPSIGAHPNQLGLHGNGDFGIDFNSGLDYGHNGSVGMAVNGNQYSNTPEGDPIQSPFVLGNFNYLQQRQNMSATGQHFGGSLHSPASYNSSPLVGSDLHHSRRPNVRRNSSTRERLVGKAAAMSLGSGDGSFPTPIRTPVHRHQKTLSGQWDQANSLNSYNGSEFSSPIQGVHPNPQISDILKTGSMPAKLNNLHQTSSAPALQSQEMKRRRRRESHNLVERRRRDNINERIQELSHLVPLHRLEDEKVRKALQNNSPLSPTLAGLSQPPGLSPPQATSGLVPPGARRATAGNITTGIPIEEKDKGPNKGDILNGAVSWTRDLMWMLHVKMEQMEELNQMLRDRGEQPPFQESEEEQRMRTELMDAMVKNDGSKFQYSRGPGTGLRVPKHTDVKGDPLGASNGQNDTSLSPDNHSSGGDMVNQYWSGHNSGGSGPGSISFKEEDEYMDLAQ</sequence>
<evidence type="ECO:0000256" key="4">
    <source>
        <dbReference type="ARBA" id="ARBA00023242"/>
    </source>
</evidence>
<evidence type="ECO:0000259" key="6">
    <source>
        <dbReference type="PROSITE" id="PS50888"/>
    </source>
</evidence>
<proteinExistence type="predicted"/>
<dbReference type="HOGENOM" id="CLU_017389_0_0_1"/>
<organism evidence="7 8">
    <name type="scientific">Glarea lozoyensis (strain ATCC 20868 / MF5171)</name>
    <dbReference type="NCBI Taxonomy" id="1116229"/>
    <lineage>
        <taxon>Eukaryota</taxon>
        <taxon>Fungi</taxon>
        <taxon>Dikarya</taxon>
        <taxon>Ascomycota</taxon>
        <taxon>Pezizomycotina</taxon>
        <taxon>Leotiomycetes</taxon>
        <taxon>Helotiales</taxon>
        <taxon>Helotiaceae</taxon>
        <taxon>Glarea</taxon>
    </lineage>
</organism>
<evidence type="ECO:0000256" key="3">
    <source>
        <dbReference type="ARBA" id="ARBA00023163"/>
    </source>
</evidence>
<dbReference type="GO" id="GO:0046983">
    <property type="term" value="F:protein dimerization activity"/>
    <property type="evidence" value="ECO:0007669"/>
    <property type="project" value="InterPro"/>
</dbReference>
<dbReference type="eggNOG" id="KOG1318">
    <property type="taxonomic scope" value="Eukaryota"/>
</dbReference>
<dbReference type="SMART" id="SM00353">
    <property type="entry name" value="HLH"/>
    <property type="match status" value="1"/>
</dbReference>
<reference evidence="7 8" key="1">
    <citation type="journal article" date="2013" name="BMC Genomics">
        <title>Genomics-driven discovery of the pneumocandin biosynthetic gene cluster in the fungus Glarea lozoyensis.</title>
        <authorList>
            <person name="Chen L."/>
            <person name="Yue Q."/>
            <person name="Zhang X."/>
            <person name="Xiang M."/>
            <person name="Wang C."/>
            <person name="Li S."/>
            <person name="Che Y."/>
            <person name="Ortiz-Lopez F.J."/>
            <person name="Bills G.F."/>
            <person name="Liu X."/>
            <person name="An Z."/>
        </authorList>
    </citation>
    <scope>NUCLEOTIDE SEQUENCE [LARGE SCALE GENOMIC DNA]</scope>
    <source>
        <strain evidence="8">ATCC 20868 / MF5171</strain>
    </source>
</reference>
<comment type="subcellular location">
    <subcellularLocation>
        <location evidence="1">Nucleus</location>
    </subcellularLocation>
</comment>
<dbReference type="InterPro" id="IPR051732">
    <property type="entry name" value="USF"/>
</dbReference>
<evidence type="ECO:0000256" key="1">
    <source>
        <dbReference type="ARBA" id="ARBA00004123"/>
    </source>
</evidence>
<feature type="region of interest" description="Disordered" evidence="5">
    <location>
        <begin position="179"/>
        <end position="219"/>
    </location>
</feature>
<dbReference type="Gene3D" id="4.10.280.10">
    <property type="entry name" value="Helix-loop-helix DNA-binding domain"/>
    <property type="match status" value="1"/>
</dbReference>
<feature type="compositionally biased region" description="Polar residues" evidence="5">
    <location>
        <begin position="299"/>
        <end position="311"/>
    </location>
</feature>
<dbReference type="PANTHER" id="PTHR46117">
    <property type="entry name" value="FI24210P1"/>
    <property type="match status" value="1"/>
</dbReference>
<dbReference type="InterPro" id="IPR011598">
    <property type="entry name" value="bHLH_dom"/>
</dbReference>
<evidence type="ECO:0000313" key="7">
    <source>
        <dbReference type="EMBL" id="EPE31670.1"/>
    </source>
</evidence>
<evidence type="ECO:0000256" key="2">
    <source>
        <dbReference type="ARBA" id="ARBA00023015"/>
    </source>
</evidence>
<feature type="domain" description="BHLH" evidence="6">
    <location>
        <begin position="317"/>
        <end position="428"/>
    </location>
</feature>